<evidence type="ECO:0000313" key="1">
    <source>
        <dbReference type="EMBL" id="KAJ7708379.1"/>
    </source>
</evidence>
<organism evidence="1 2">
    <name type="scientific">Mycena rosella</name>
    <name type="common">Pink bonnet</name>
    <name type="synonym">Agaricus rosellus</name>
    <dbReference type="NCBI Taxonomy" id="1033263"/>
    <lineage>
        <taxon>Eukaryota</taxon>
        <taxon>Fungi</taxon>
        <taxon>Dikarya</taxon>
        <taxon>Basidiomycota</taxon>
        <taxon>Agaricomycotina</taxon>
        <taxon>Agaricomycetes</taxon>
        <taxon>Agaricomycetidae</taxon>
        <taxon>Agaricales</taxon>
        <taxon>Marasmiineae</taxon>
        <taxon>Mycenaceae</taxon>
        <taxon>Mycena</taxon>
    </lineage>
</organism>
<dbReference type="Proteomes" id="UP001221757">
    <property type="component" value="Unassembled WGS sequence"/>
</dbReference>
<sequence length="129" mass="14513">MCKWGEISPALKVVTLPGNTSWMRFKGLWLPSSNNEEEAFDFKWFLRAVVTLPTLPPEYLTFAKDLAGEDGILAVRKAIENDGAVPNFPPTAHNVFILLLFGTDTTILDISSLTDFSNDFFQFSESHRQ</sequence>
<proteinExistence type="predicted"/>
<name>A0AAD7GYV7_MYCRO</name>
<protein>
    <submittedName>
        <fullName evidence="1">Uncharacterized protein</fullName>
    </submittedName>
</protein>
<reference evidence="1" key="1">
    <citation type="submission" date="2023-03" db="EMBL/GenBank/DDBJ databases">
        <title>Massive genome expansion in bonnet fungi (Mycena s.s.) driven by repeated elements and novel gene families across ecological guilds.</title>
        <authorList>
            <consortium name="Lawrence Berkeley National Laboratory"/>
            <person name="Harder C.B."/>
            <person name="Miyauchi S."/>
            <person name="Viragh M."/>
            <person name="Kuo A."/>
            <person name="Thoen E."/>
            <person name="Andreopoulos B."/>
            <person name="Lu D."/>
            <person name="Skrede I."/>
            <person name="Drula E."/>
            <person name="Henrissat B."/>
            <person name="Morin E."/>
            <person name="Kohler A."/>
            <person name="Barry K."/>
            <person name="LaButti K."/>
            <person name="Morin E."/>
            <person name="Salamov A."/>
            <person name="Lipzen A."/>
            <person name="Mereny Z."/>
            <person name="Hegedus B."/>
            <person name="Baldrian P."/>
            <person name="Stursova M."/>
            <person name="Weitz H."/>
            <person name="Taylor A."/>
            <person name="Grigoriev I.V."/>
            <person name="Nagy L.G."/>
            <person name="Martin F."/>
            <person name="Kauserud H."/>
        </authorList>
    </citation>
    <scope>NUCLEOTIDE SEQUENCE</scope>
    <source>
        <strain evidence="1">CBHHK067</strain>
    </source>
</reference>
<accession>A0AAD7GYV7</accession>
<gene>
    <name evidence="1" type="ORF">B0H17DRAFT_1191822</name>
</gene>
<evidence type="ECO:0000313" key="2">
    <source>
        <dbReference type="Proteomes" id="UP001221757"/>
    </source>
</evidence>
<dbReference type="AlphaFoldDB" id="A0AAD7GYV7"/>
<comment type="caution">
    <text evidence="1">The sequence shown here is derived from an EMBL/GenBank/DDBJ whole genome shotgun (WGS) entry which is preliminary data.</text>
</comment>
<dbReference type="EMBL" id="JARKIE010000004">
    <property type="protein sequence ID" value="KAJ7708379.1"/>
    <property type="molecule type" value="Genomic_DNA"/>
</dbReference>
<keyword evidence="2" id="KW-1185">Reference proteome</keyword>